<name>A0A1I4F701_9ACTN</name>
<evidence type="ECO:0000313" key="2">
    <source>
        <dbReference type="Proteomes" id="UP000199152"/>
    </source>
</evidence>
<dbReference type="EMBL" id="FOSW01000007">
    <property type="protein sequence ID" value="SFL13684.1"/>
    <property type="molecule type" value="Genomic_DNA"/>
</dbReference>
<accession>A0A1I4F701</accession>
<dbReference type="STRING" id="504800.SAMN04488085_10712"/>
<dbReference type="Gene3D" id="1.10.490.110">
    <property type="entry name" value="Uncharacterized conserved protein DUF2267"/>
    <property type="match status" value="1"/>
</dbReference>
<gene>
    <name evidence="1" type="ORF">SAMN04488085_10712</name>
</gene>
<keyword evidence="2" id="KW-1185">Reference proteome</keyword>
<evidence type="ECO:0000313" key="1">
    <source>
        <dbReference type="EMBL" id="SFL13684.1"/>
    </source>
</evidence>
<reference evidence="1 2" key="1">
    <citation type="submission" date="2016-10" db="EMBL/GenBank/DDBJ databases">
        <authorList>
            <person name="de Groot N.N."/>
        </authorList>
    </citation>
    <scope>NUCLEOTIDE SEQUENCE [LARGE SCALE GENOMIC DNA]</scope>
    <source>
        <strain evidence="1 2">DSM 45317</strain>
    </source>
</reference>
<protein>
    <submittedName>
        <fullName evidence="1">Uncharacterized conserved protein, DUF2267 family</fullName>
    </submittedName>
</protein>
<dbReference type="Pfam" id="PF10025">
    <property type="entry name" value="DUF2267"/>
    <property type="match status" value="1"/>
</dbReference>
<dbReference type="InParanoid" id="A0A1I4F701"/>
<proteinExistence type="predicted"/>
<dbReference type="InterPro" id="IPR038282">
    <property type="entry name" value="DUF2267_sf"/>
</dbReference>
<dbReference type="OrthoDB" id="952780at2"/>
<dbReference type="InterPro" id="IPR018727">
    <property type="entry name" value="DUF2267"/>
</dbReference>
<dbReference type="RefSeq" id="WP_091324856.1">
    <property type="nucleotide sequence ID" value="NZ_FOSW01000007.1"/>
</dbReference>
<organism evidence="1 2">
    <name type="scientific">Geodermatophilus ruber</name>
    <dbReference type="NCBI Taxonomy" id="504800"/>
    <lineage>
        <taxon>Bacteria</taxon>
        <taxon>Bacillati</taxon>
        <taxon>Actinomycetota</taxon>
        <taxon>Actinomycetes</taxon>
        <taxon>Geodermatophilales</taxon>
        <taxon>Geodermatophilaceae</taxon>
        <taxon>Geodermatophilus</taxon>
    </lineage>
</organism>
<dbReference type="Proteomes" id="UP000199152">
    <property type="component" value="Unassembled WGS sequence"/>
</dbReference>
<dbReference type="AlphaFoldDB" id="A0A1I4F701"/>
<sequence length="137" mass="15428">MDHDQFIELVRQRAGVPASRRLDAMPLSDTEMAEILTRATLQVLAQRISGGQARDLALQLPPGVDVWLQPEREKAEPFDLEVFIQRVADRALVDFDAARAGVRAVFQTLRDAVTGNEWKDVLSELPREYTALLEETD</sequence>